<dbReference type="InterPro" id="IPR055310">
    <property type="entry name" value="CEP112"/>
</dbReference>
<evidence type="ECO:0000313" key="3">
    <source>
        <dbReference type="Proteomes" id="UP000316079"/>
    </source>
</evidence>
<protein>
    <submittedName>
        <fullName evidence="2">Uncharacterized protein</fullName>
    </submittedName>
</protein>
<dbReference type="EMBL" id="SRMA01025576">
    <property type="protein sequence ID" value="TRY93023.1"/>
    <property type="molecule type" value="Genomic_DNA"/>
</dbReference>
<dbReference type="Proteomes" id="UP000316079">
    <property type="component" value="Unassembled WGS sequence"/>
</dbReference>
<sequence>VLRERVEAHQRQQHSLEKKLMNQELEKQEQVWGQLLPGEKSSSERVSGGLHDSSETCESSITRIRQECELKIQGLMPAELQQELEDTITSLKAQVTFLQKRASLLQEQLDTPRHRSIFREHGCFPLVKQGAQEKPPHLLVFYSDVMMSSTMMLVTCGKLF</sequence>
<organism evidence="2 3">
    <name type="scientific">Danionella cerebrum</name>
    <dbReference type="NCBI Taxonomy" id="2873325"/>
    <lineage>
        <taxon>Eukaryota</taxon>
        <taxon>Metazoa</taxon>
        <taxon>Chordata</taxon>
        <taxon>Craniata</taxon>
        <taxon>Vertebrata</taxon>
        <taxon>Euteleostomi</taxon>
        <taxon>Actinopterygii</taxon>
        <taxon>Neopterygii</taxon>
        <taxon>Teleostei</taxon>
        <taxon>Ostariophysi</taxon>
        <taxon>Cypriniformes</taxon>
        <taxon>Danionidae</taxon>
        <taxon>Danioninae</taxon>
        <taxon>Danionella</taxon>
    </lineage>
</organism>
<feature type="coiled-coil region" evidence="1">
    <location>
        <begin position="81"/>
        <end position="108"/>
    </location>
</feature>
<evidence type="ECO:0000256" key="1">
    <source>
        <dbReference type="SAM" id="Coils"/>
    </source>
</evidence>
<name>A0A553QSS1_9TELE</name>
<evidence type="ECO:0000313" key="2">
    <source>
        <dbReference type="EMBL" id="TRY93023.1"/>
    </source>
</evidence>
<keyword evidence="1" id="KW-0175">Coiled coil</keyword>
<dbReference type="PANTHER" id="PTHR18871">
    <property type="entry name" value="CENTROSOMAL PROTEIN OF 112 KDA"/>
    <property type="match status" value="1"/>
</dbReference>
<dbReference type="AlphaFoldDB" id="A0A553QSS1"/>
<dbReference type="OrthoDB" id="78101at2759"/>
<keyword evidence="3" id="KW-1185">Reference proteome</keyword>
<feature type="non-terminal residue" evidence="2">
    <location>
        <position position="1"/>
    </location>
</feature>
<comment type="caution">
    <text evidence="2">The sequence shown here is derived from an EMBL/GenBank/DDBJ whole genome shotgun (WGS) entry which is preliminary data.</text>
</comment>
<proteinExistence type="predicted"/>
<dbReference type="STRING" id="623744.A0A553QSS1"/>
<gene>
    <name evidence="2" type="ORF">DNTS_024678</name>
</gene>
<reference evidence="2 3" key="1">
    <citation type="journal article" date="2019" name="Sci. Data">
        <title>Hybrid genome assembly and annotation of Danionella translucida.</title>
        <authorList>
            <person name="Kadobianskyi M."/>
            <person name="Schulze L."/>
            <person name="Schuelke M."/>
            <person name="Judkewitz B."/>
        </authorList>
    </citation>
    <scope>NUCLEOTIDE SEQUENCE [LARGE SCALE GENOMIC DNA]</scope>
    <source>
        <strain evidence="2 3">Bolton</strain>
    </source>
</reference>
<accession>A0A553QSS1</accession>
<dbReference type="PANTHER" id="PTHR18871:SF2">
    <property type="entry name" value="CENTROSOMAL PROTEIN OF 112 KDA"/>
    <property type="match status" value="1"/>
</dbReference>